<dbReference type="EMBL" id="NMUH01001128">
    <property type="protein sequence ID" value="MQL89221.1"/>
    <property type="molecule type" value="Genomic_DNA"/>
</dbReference>
<dbReference type="GO" id="GO:0010268">
    <property type="term" value="P:brassinosteroid homeostasis"/>
    <property type="evidence" value="ECO:0007669"/>
    <property type="project" value="TreeGrafter"/>
</dbReference>
<dbReference type="PANTHER" id="PTHR24286">
    <property type="entry name" value="CYTOCHROME P450 26"/>
    <property type="match status" value="1"/>
</dbReference>
<keyword evidence="2" id="KW-0408">Iron</keyword>
<organism evidence="4 5">
    <name type="scientific">Colocasia esculenta</name>
    <name type="common">Wild taro</name>
    <name type="synonym">Arum esculentum</name>
    <dbReference type="NCBI Taxonomy" id="4460"/>
    <lineage>
        <taxon>Eukaryota</taxon>
        <taxon>Viridiplantae</taxon>
        <taxon>Streptophyta</taxon>
        <taxon>Embryophyta</taxon>
        <taxon>Tracheophyta</taxon>
        <taxon>Spermatophyta</taxon>
        <taxon>Magnoliopsida</taxon>
        <taxon>Liliopsida</taxon>
        <taxon>Araceae</taxon>
        <taxon>Aroideae</taxon>
        <taxon>Colocasieae</taxon>
        <taxon>Colocasia</taxon>
    </lineage>
</organism>
<dbReference type="Pfam" id="PF00067">
    <property type="entry name" value="p450"/>
    <property type="match status" value="1"/>
</dbReference>
<dbReference type="GO" id="GO:0016132">
    <property type="term" value="P:brassinosteroid biosynthetic process"/>
    <property type="evidence" value="ECO:0007669"/>
    <property type="project" value="TreeGrafter"/>
</dbReference>
<dbReference type="PANTHER" id="PTHR24286:SF189">
    <property type="entry name" value="CYTOCHROME P450, FAMILY 722, SUBFAMILY A, POLYPEPTIDE 1"/>
    <property type="match status" value="1"/>
</dbReference>
<dbReference type="GO" id="GO:0016705">
    <property type="term" value="F:oxidoreductase activity, acting on paired donors, with incorporation or reduction of molecular oxygen"/>
    <property type="evidence" value="ECO:0007669"/>
    <property type="project" value="InterPro"/>
</dbReference>
<evidence type="ECO:0000313" key="5">
    <source>
        <dbReference type="Proteomes" id="UP000652761"/>
    </source>
</evidence>
<comment type="caution">
    <text evidence="4">The sequence shown here is derived from an EMBL/GenBank/DDBJ whole genome shotgun (WGS) entry which is preliminary data.</text>
</comment>
<dbReference type="OrthoDB" id="2789670at2759"/>
<dbReference type="GO" id="GO:0005506">
    <property type="term" value="F:iron ion binding"/>
    <property type="evidence" value="ECO:0007669"/>
    <property type="project" value="InterPro"/>
</dbReference>
<dbReference type="GO" id="GO:0004497">
    <property type="term" value="F:monooxygenase activity"/>
    <property type="evidence" value="ECO:0007669"/>
    <property type="project" value="InterPro"/>
</dbReference>
<dbReference type="AlphaFoldDB" id="A0A843UZS5"/>
<reference evidence="4" key="1">
    <citation type="submission" date="2017-07" db="EMBL/GenBank/DDBJ databases">
        <title>Taro Niue Genome Assembly and Annotation.</title>
        <authorList>
            <person name="Atibalentja N."/>
            <person name="Keating K."/>
            <person name="Fields C.J."/>
        </authorList>
    </citation>
    <scope>NUCLEOTIDE SEQUENCE</scope>
    <source>
        <strain evidence="4">Niue_2</strain>
        <tissue evidence="4">Leaf</tissue>
    </source>
</reference>
<feature type="transmembrane region" description="Helical" evidence="3">
    <location>
        <begin position="12"/>
        <end position="30"/>
    </location>
</feature>
<dbReference type="InterPro" id="IPR036396">
    <property type="entry name" value="Cyt_P450_sf"/>
</dbReference>
<accession>A0A843UZS5</accession>
<keyword evidence="3" id="KW-0812">Transmembrane</keyword>
<name>A0A843UZS5_COLES</name>
<dbReference type="Gene3D" id="1.10.630.10">
    <property type="entry name" value="Cytochrome P450"/>
    <property type="match status" value="1"/>
</dbReference>
<dbReference type="Proteomes" id="UP000652761">
    <property type="component" value="Unassembled WGS sequence"/>
</dbReference>
<dbReference type="SUPFAM" id="SSF48264">
    <property type="entry name" value="Cytochrome P450"/>
    <property type="match status" value="1"/>
</dbReference>
<dbReference type="GO" id="GO:0020037">
    <property type="term" value="F:heme binding"/>
    <property type="evidence" value="ECO:0007669"/>
    <property type="project" value="InterPro"/>
</dbReference>
<evidence type="ECO:0000256" key="3">
    <source>
        <dbReference type="SAM" id="Phobius"/>
    </source>
</evidence>
<protein>
    <submittedName>
        <fullName evidence="4">Uncharacterized protein</fullName>
    </submittedName>
</protein>
<sequence>MIPPSPPPTRILLFTCFIPLLLLISAVLLVRISKALLWRITGRRQATSTRRLPPGSSGLPLIGETLSFLAANSSSRGFYAFVSTRRLRYGNCFKTNIFGKTHVFVSSTGAARAVLGNDFVGFTKRYIRSIAELLGEQSLLCATLESHRHLRRRMSGLFNPESLASSVRTFDLLTAEALRSWKPGETVVVFEDALKITFRAICKILMNSAGEDELEELQKDVFEVTEAMLAFPWKLPGSRFLRGLKARRRIMNMLKKIIHLRREGLEHHEDFLQSLVKEDEHTSDGSLTDSQIQDNILTLIIAGLPQNTPMLPKILSTDQLINLIGLDLKEVDRFHYSKLGSQVEGK</sequence>
<keyword evidence="3" id="KW-0472">Membrane</keyword>
<proteinExistence type="predicted"/>
<evidence type="ECO:0000313" key="4">
    <source>
        <dbReference type="EMBL" id="MQL89221.1"/>
    </source>
</evidence>
<evidence type="ECO:0000256" key="1">
    <source>
        <dbReference type="ARBA" id="ARBA00022723"/>
    </source>
</evidence>
<gene>
    <name evidence="4" type="ORF">Taro_021781</name>
</gene>
<keyword evidence="5" id="KW-1185">Reference proteome</keyword>
<dbReference type="InterPro" id="IPR001128">
    <property type="entry name" value="Cyt_P450"/>
</dbReference>
<keyword evidence="1" id="KW-0479">Metal-binding</keyword>
<evidence type="ECO:0000256" key="2">
    <source>
        <dbReference type="ARBA" id="ARBA00023004"/>
    </source>
</evidence>
<keyword evidence="3" id="KW-1133">Transmembrane helix</keyword>
<dbReference type="GO" id="GO:0016125">
    <property type="term" value="P:sterol metabolic process"/>
    <property type="evidence" value="ECO:0007669"/>
    <property type="project" value="TreeGrafter"/>
</dbReference>